<comment type="caution">
    <text evidence="1">The sequence shown here is derived from an EMBL/GenBank/DDBJ whole genome shotgun (WGS) entry which is preliminary data.</text>
</comment>
<proteinExistence type="predicted"/>
<organism evidence="1">
    <name type="scientific">bioreactor metagenome</name>
    <dbReference type="NCBI Taxonomy" id="1076179"/>
    <lineage>
        <taxon>unclassified sequences</taxon>
        <taxon>metagenomes</taxon>
        <taxon>ecological metagenomes</taxon>
    </lineage>
</organism>
<dbReference type="AlphaFoldDB" id="A0A645HTC1"/>
<gene>
    <name evidence="1" type="ORF">SDC9_189763</name>
</gene>
<sequence length="64" mass="7028">MGNVDPECSKGVANRIDLDLPQFAALTAEKPYIAILDDNLRPLTENAGRPDQSIAIQVKFNDDE</sequence>
<name>A0A645HTC1_9ZZZZ</name>
<protein>
    <submittedName>
        <fullName evidence="1">Uncharacterized protein</fullName>
    </submittedName>
</protein>
<evidence type="ECO:0000313" key="1">
    <source>
        <dbReference type="EMBL" id="MPN42207.1"/>
    </source>
</evidence>
<reference evidence="1" key="1">
    <citation type="submission" date="2019-08" db="EMBL/GenBank/DDBJ databases">
        <authorList>
            <person name="Kucharzyk K."/>
            <person name="Murdoch R.W."/>
            <person name="Higgins S."/>
            <person name="Loffler F."/>
        </authorList>
    </citation>
    <scope>NUCLEOTIDE SEQUENCE</scope>
</reference>
<accession>A0A645HTC1</accession>
<dbReference type="EMBL" id="VSSQ01099790">
    <property type="protein sequence ID" value="MPN42207.1"/>
    <property type="molecule type" value="Genomic_DNA"/>
</dbReference>